<feature type="binding site" evidence="3">
    <location>
        <position position="357"/>
    </location>
    <ligand>
        <name>Zn(2+)</name>
        <dbReference type="ChEBI" id="CHEBI:29105"/>
        <label>2</label>
    </ligand>
</feature>
<evidence type="ECO:0000256" key="5">
    <source>
        <dbReference type="SAM" id="SignalP"/>
    </source>
</evidence>
<accession>A0A1R4I585</accession>
<dbReference type="AlphaFoldDB" id="A0A1R4I585"/>
<keyword evidence="5" id="KW-0732">Signal</keyword>
<gene>
    <name evidence="6" type="ORF">CZ787_17825</name>
</gene>
<dbReference type="PRINTS" id="PR00113">
    <property type="entry name" value="ALKPHPHTASE"/>
</dbReference>
<feature type="binding site" evidence="3">
    <location>
        <position position="399"/>
    </location>
    <ligand>
        <name>Zn(2+)</name>
        <dbReference type="ChEBI" id="CHEBI:29105"/>
        <label>2</label>
    </ligand>
</feature>
<dbReference type="EC" id="3.1.3.1" evidence="6"/>
<keyword evidence="3" id="KW-0460">Magnesium</keyword>
<comment type="similarity">
    <text evidence="4">Belongs to the alkaline phosphatase family.</text>
</comment>
<dbReference type="Proteomes" id="UP000196331">
    <property type="component" value="Unassembled WGS sequence"/>
</dbReference>
<keyword evidence="3" id="KW-0862">Zinc</keyword>
<comment type="cofactor">
    <cofactor evidence="3">
        <name>Zn(2+)</name>
        <dbReference type="ChEBI" id="CHEBI:29105"/>
    </cofactor>
    <text evidence="3">Binds 2 Zn(2+) ions.</text>
</comment>
<proteinExistence type="inferred from homology"/>
<dbReference type="PANTHER" id="PTHR11596:SF5">
    <property type="entry name" value="ALKALINE PHOSPHATASE"/>
    <property type="match status" value="1"/>
</dbReference>
<feature type="chain" id="PRO_5012164495" evidence="5">
    <location>
        <begin position="38"/>
        <end position="493"/>
    </location>
</feature>
<dbReference type="SUPFAM" id="SSF53649">
    <property type="entry name" value="Alkaline phosphatase-like"/>
    <property type="match status" value="1"/>
</dbReference>
<evidence type="ECO:0000256" key="4">
    <source>
        <dbReference type="RuleBase" id="RU003946"/>
    </source>
</evidence>
<dbReference type="SMART" id="SM00098">
    <property type="entry name" value="alkPPc"/>
    <property type="match status" value="1"/>
</dbReference>
<evidence type="ECO:0000256" key="1">
    <source>
        <dbReference type="ARBA" id="ARBA00022553"/>
    </source>
</evidence>
<dbReference type="GO" id="GO:0046872">
    <property type="term" value="F:metal ion binding"/>
    <property type="evidence" value="ECO:0007669"/>
    <property type="project" value="UniProtKB-KW"/>
</dbReference>
<keyword evidence="1" id="KW-0597">Phosphoprotein</keyword>
<keyword evidence="6" id="KW-0378">Hydrolase</keyword>
<feature type="binding site" evidence="3">
    <location>
        <position position="194"/>
    </location>
    <ligand>
        <name>Mg(2+)</name>
        <dbReference type="ChEBI" id="CHEBI:18420"/>
    </ligand>
</feature>
<evidence type="ECO:0000256" key="3">
    <source>
        <dbReference type="PIRSR" id="PIRSR601952-2"/>
    </source>
</evidence>
<keyword evidence="3" id="KW-0479">Metal-binding</keyword>
<reference evidence="6 7" key="1">
    <citation type="submission" date="2017-02" db="EMBL/GenBank/DDBJ databases">
        <authorList>
            <person name="Dridi B."/>
        </authorList>
    </citation>
    <scope>NUCLEOTIDE SEQUENCE [LARGE SCALE GENOMIC DNA]</scope>
    <source>
        <strain evidence="6 7">JB380</strain>
    </source>
</reference>
<feature type="active site" description="Phosphoserine intermediate" evidence="2">
    <location>
        <position position="143"/>
    </location>
</feature>
<feature type="binding site" evidence="3">
    <location>
        <position position="353"/>
    </location>
    <ligand>
        <name>Zn(2+)</name>
        <dbReference type="ChEBI" id="CHEBI:29105"/>
        <label>1</label>
    </ligand>
</feature>
<dbReference type="Pfam" id="PF00245">
    <property type="entry name" value="Alk_phosphatase"/>
    <property type="match status" value="1"/>
</dbReference>
<dbReference type="GO" id="GO:0004035">
    <property type="term" value="F:alkaline phosphatase activity"/>
    <property type="evidence" value="ECO:0007669"/>
    <property type="project" value="UniProtKB-EC"/>
</dbReference>
<sequence>MLDIELAKFILGMKMKNFTRNALTLALASVMVTPVLAQENTAKNVILMITDGTGIETFRAASYFRHGALGHEVYDEFDTQLFMAMHPLNTSTTPTKSDDGTVTFEPAELWNDEAVDTVYEGSLGNYKGYFAGYDYARADYTDSAAAATALASGHKSYNSAINWSNDDEPLKHIGEYTVDSGRALGVVSSVQVSHATPAGFMAHNVSRNDYRAIGREIVDSGLATVAIGTGHPYYDAAGEHVDNPGESDFRFIGGEETYQRLVGGETDYAFIESKDDFEALAAGELDLPKDKVLGLVQNIQTLQYSRPGVTGGNLLDTSPSLATLTGGALNVLNASENGNENGFFLMVEGGAVDWAAHANNLPRIIEEQIDFNEAVEAAVEWVENNSSWDDTLIIVTTDHGNGLLQGPDSDVNAYSPIVNQGAGALPLVRWHSDTHTRELVPLYAHGAGAEFFFDIAQAEGGLSRYEVDEDSHYWIDNTDVFRAGLNAFGIEAE</sequence>
<dbReference type="InterPro" id="IPR001952">
    <property type="entry name" value="Alkaline_phosphatase"/>
</dbReference>
<dbReference type="PANTHER" id="PTHR11596">
    <property type="entry name" value="ALKALINE PHOSPHATASE"/>
    <property type="match status" value="1"/>
</dbReference>
<dbReference type="InterPro" id="IPR017850">
    <property type="entry name" value="Alkaline_phosphatase_core_sf"/>
</dbReference>
<feature type="binding site" evidence="3">
    <location>
        <position position="348"/>
    </location>
    <ligand>
        <name>Mg(2+)</name>
        <dbReference type="ChEBI" id="CHEBI:18420"/>
    </ligand>
</feature>
<evidence type="ECO:0000256" key="2">
    <source>
        <dbReference type="PIRSR" id="PIRSR601952-1"/>
    </source>
</evidence>
<comment type="caution">
    <text evidence="6">The sequence shown here is derived from an EMBL/GenBank/DDBJ whole genome shotgun (WGS) entry which is preliminary data.</text>
</comment>
<protein>
    <submittedName>
        <fullName evidence="6">Alkaline phosphatase</fullName>
        <ecNumber evidence="6">3.1.3.1</ecNumber>
    </submittedName>
</protein>
<feature type="binding site" evidence="3">
    <location>
        <position position="196"/>
    </location>
    <ligand>
        <name>Mg(2+)</name>
        <dbReference type="ChEBI" id="CHEBI:18420"/>
    </ligand>
</feature>
<dbReference type="CDD" id="cd16012">
    <property type="entry name" value="ALP"/>
    <property type="match status" value="1"/>
</dbReference>
<organism evidence="6 7">
    <name type="scientific">Halomonas citrativorans</name>
    <dbReference type="NCBI Taxonomy" id="2742612"/>
    <lineage>
        <taxon>Bacteria</taxon>
        <taxon>Pseudomonadati</taxon>
        <taxon>Pseudomonadota</taxon>
        <taxon>Gammaproteobacteria</taxon>
        <taxon>Oceanospirillales</taxon>
        <taxon>Halomonadaceae</taxon>
        <taxon>Halomonas</taxon>
    </lineage>
</organism>
<feature type="binding site" evidence="3">
    <location>
        <position position="398"/>
    </location>
    <ligand>
        <name>Zn(2+)</name>
        <dbReference type="ChEBI" id="CHEBI:29105"/>
        <label>2</label>
    </ligand>
</feature>
<feature type="signal peptide" evidence="5">
    <location>
        <begin position="1"/>
        <end position="37"/>
    </location>
</feature>
<comment type="cofactor">
    <cofactor evidence="3">
        <name>Mg(2+)</name>
        <dbReference type="ChEBI" id="CHEBI:18420"/>
    </cofactor>
    <text evidence="3">Binds 1 Mg(2+) ion.</text>
</comment>
<evidence type="ECO:0000313" key="6">
    <source>
        <dbReference type="EMBL" id="SJN14972.1"/>
    </source>
</evidence>
<evidence type="ECO:0000313" key="7">
    <source>
        <dbReference type="Proteomes" id="UP000196331"/>
    </source>
</evidence>
<dbReference type="EMBL" id="FUKM01000059">
    <property type="protein sequence ID" value="SJN14972.1"/>
    <property type="molecule type" value="Genomic_DNA"/>
</dbReference>
<dbReference type="Gene3D" id="3.40.720.10">
    <property type="entry name" value="Alkaline Phosphatase, subunit A"/>
    <property type="match status" value="2"/>
</dbReference>
<name>A0A1R4I585_9GAMM</name>